<dbReference type="InterPro" id="IPR000195">
    <property type="entry name" value="Rab-GAP-TBC_dom"/>
</dbReference>
<evidence type="ECO:0000256" key="2">
    <source>
        <dbReference type="SAM" id="MobiDB-lite"/>
    </source>
</evidence>
<evidence type="ECO:0000259" key="3">
    <source>
        <dbReference type="PROSITE" id="PS50086"/>
    </source>
</evidence>
<evidence type="ECO:0000256" key="1">
    <source>
        <dbReference type="ARBA" id="ARBA00022468"/>
    </source>
</evidence>
<feature type="compositionally biased region" description="Polar residues" evidence="2">
    <location>
        <begin position="559"/>
        <end position="569"/>
    </location>
</feature>
<feature type="region of interest" description="Disordered" evidence="2">
    <location>
        <begin position="385"/>
        <end position="408"/>
    </location>
</feature>
<reference evidence="4 5" key="1">
    <citation type="submission" date="2024-01" db="EMBL/GenBank/DDBJ databases">
        <title>Complete genome of Cladobotryum mycophilum ATHUM6906.</title>
        <authorList>
            <person name="Christinaki A.C."/>
            <person name="Myridakis A.I."/>
            <person name="Kouvelis V.N."/>
        </authorList>
    </citation>
    <scope>NUCLEOTIDE SEQUENCE [LARGE SCALE GENOMIC DNA]</scope>
    <source>
        <strain evidence="4 5">ATHUM6906</strain>
    </source>
</reference>
<dbReference type="PANTHER" id="PTHR22957">
    <property type="entry name" value="TBC1 DOMAIN FAMILY MEMBER GTPASE-ACTIVATING PROTEIN"/>
    <property type="match status" value="1"/>
</dbReference>
<protein>
    <submittedName>
        <fullName evidence="4">TBC1 domain family member 5</fullName>
    </submittedName>
</protein>
<feature type="region of interest" description="Disordered" evidence="2">
    <location>
        <begin position="593"/>
        <end position="634"/>
    </location>
</feature>
<dbReference type="EMBL" id="JAVFKD010000014">
    <property type="protein sequence ID" value="KAK5990209.1"/>
    <property type="molecule type" value="Genomic_DNA"/>
</dbReference>
<feature type="region of interest" description="Disordered" evidence="2">
    <location>
        <begin position="548"/>
        <end position="571"/>
    </location>
</feature>
<accession>A0ABR0SDJ2</accession>
<evidence type="ECO:0000313" key="4">
    <source>
        <dbReference type="EMBL" id="KAK5990209.1"/>
    </source>
</evidence>
<dbReference type="SMART" id="SM00164">
    <property type="entry name" value="TBC"/>
    <property type="match status" value="1"/>
</dbReference>
<name>A0ABR0SDJ2_9HYPO</name>
<organism evidence="4 5">
    <name type="scientific">Cladobotryum mycophilum</name>
    <dbReference type="NCBI Taxonomy" id="491253"/>
    <lineage>
        <taxon>Eukaryota</taxon>
        <taxon>Fungi</taxon>
        <taxon>Dikarya</taxon>
        <taxon>Ascomycota</taxon>
        <taxon>Pezizomycotina</taxon>
        <taxon>Sordariomycetes</taxon>
        <taxon>Hypocreomycetidae</taxon>
        <taxon>Hypocreales</taxon>
        <taxon>Hypocreaceae</taxon>
        <taxon>Cladobotryum</taxon>
    </lineage>
</organism>
<feature type="compositionally biased region" description="Basic and acidic residues" evidence="2">
    <location>
        <begin position="598"/>
        <end position="613"/>
    </location>
</feature>
<dbReference type="Pfam" id="PF00566">
    <property type="entry name" value="RabGAP-TBC"/>
    <property type="match status" value="1"/>
</dbReference>
<dbReference type="Gene3D" id="1.10.8.270">
    <property type="entry name" value="putative rabgap domain of human tbc1 domain family member 14 like domains"/>
    <property type="match status" value="1"/>
</dbReference>
<gene>
    <name evidence="4" type="ORF">PT974_08475</name>
</gene>
<sequence length="634" mass="71272">MRSLAEIQARWQATQNYSASVADLQRAVRYNGPSSPCLSGCRSVCWKIFLLSQDGARSTWSQALREGREHYNERRSHFLKFIKHPEALTELTIDPLADDPESPWNTVREDENIRAEILQDVQRLPDDANYHEDHIQLMILDILFVYCKLYPERGGYRQGMHELLAPIVHVVEQDAFDRALAPTNEPLDETLLETVDASFVEHDAYVLFSHLMEHAQSFYAVKDVASQSSDAPHASPFPEQTSAIVERSKYIHEVCLQKVDPELADHLTDIEILPQIFLIRWIRLLFSREFPFNQFLVFWDTIFAIDPSLDLIDFICSAMLIRIRWQLLESDYSVCLQLLLKYPLPSHPHGPQTFVDDALYLRDRMNPSGGASLLMKYTGKVPKVFKNPEVDDPTSPHPGGLSSLRRRGLGMRSPLKSPTRFIHQQGGVETLFQGVLEKGEKLGINQAVRDAMGEIRRNMQGLNDVRYSPIPPRDILSEERAAKALAAMESRNKQLASFLDESVTNLKAVSMSDLEDKAKSLELIEIAAAKIQFVQILLQDPSMEVPAMSSSAAEEAQVSDKTGNNTESESPVVPVMKENEPLIAALAEASVSNLTIADDERPQKTAKAHKELNSDVMDASGDDASPKVPHKEAP</sequence>
<dbReference type="InterPro" id="IPR035969">
    <property type="entry name" value="Rab-GAP_TBC_sf"/>
</dbReference>
<keyword evidence="1" id="KW-0343">GTPase activation</keyword>
<dbReference type="Gene3D" id="1.10.472.80">
    <property type="entry name" value="Ypt/Rab-GAP domain of gyp1p, domain 3"/>
    <property type="match status" value="1"/>
</dbReference>
<proteinExistence type="predicted"/>
<feature type="domain" description="Rab-GAP TBC" evidence="3">
    <location>
        <begin position="36"/>
        <end position="306"/>
    </location>
</feature>
<dbReference type="PROSITE" id="PS50086">
    <property type="entry name" value="TBC_RABGAP"/>
    <property type="match status" value="1"/>
</dbReference>
<dbReference type="PANTHER" id="PTHR22957:SF337">
    <property type="entry name" value="TBC1 DOMAIN FAMILY MEMBER 5"/>
    <property type="match status" value="1"/>
</dbReference>
<keyword evidence="5" id="KW-1185">Reference proteome</keyword>
<evidence type="ECO:0000313" key="5">
    <source>
        <dbReference type="Proteomes" id="UP001338125"/>
    </source>
</evidence>
<dbReference type="Proteomes" id="UP001338125">
    <property type="component" value="Unassembled WGS sequence"/>
</dbReference>
<comment type="caution">
    <text evidence="4">The sequence shown here is derived from an EMBL/GenBank/DDBJ whole genome shotgun (WGS) entry which is preliminary data.</text>
</comment>
<dbReference type="SUPFAM" id="SSF47923">
    <property type="entry name" value="Ypt/Rab-GAP domain of gyp1p"/>
    <property type="match status" value="2"/>
</dbReference>